<organism evidence="3 4">
    <name type="scientific">Brenneria tiliae</name>
    <dbReference type="NCBI Taxonomy" id="2914984"/>
    <lineage>
        <taxon>Bacteria</taxon>
        <taxon>Pseudomonadati</taxon>
        <taxon>Pseudomonadota</taxon>
        <taxon>Gammaproteobacteria</taxon>
        <taxon>Enterobacterales</taxon>
        <taxon>Pectobacteriaceae</taxon>
        <taxon>Brenneria</taxon>
    </lineage>
</organism>
<evidence type="ECO:0000256" key="2">
    <source>
        <dbReference type="SAM" id="SignalP"/>
    </source>
</evidence>
<dbReference type="Pfam" id="PF06178">
    <property type="entry name" value="KdgM"/>
    <property type="match status" value="1"/>
</dbReference>
<gene>
    <name evidence="3" type="ORF">MFP26_20505</name>
</gene>
<dbReference type="Gene3D" id="2.40.160.40">
    <property type="entry name" value="monomeric porin ompg"/>
    <property type="match status" value="1"/>
</dbReference>
<evidence type="ECO:0000313" key="4">
    <source>
        <dbReference type="Proteomes" id="UP001203069"/>
    </source>
</evidence>
<proteinExistence type="predicted"/>
<dbReference type="PANTHER" id="PTHR38105:SF5">
    <property type="entry name" value="OUTER MEMBRANE PROTEIN"/>
    <property type="match status" value="1"/>
</dbReference>
<comment type="caution">
    <text evidence="3">The sequence shown here is derived from an EMBL/GenBank/DDBJ whole genome shotgun (WGS) entry which is preliminary data.</text>
</comment>
<keyword evidence="1 2" id="KW-0732">Signal</keyword>
<dbReference type="EMBL" id="JAKPBZ010000115">
    <property type="protein sequence ID" value="MCL2895053.1"/>
    <property type="molecule type" value="Genomic_DNA"/>
</dbReference>
<dbReference type="PANTHER" id="PTHR38105">
    <property type="entry name" value="OUTER MEMBRANE PROTEIN-RELATED-RELATED"/>
    <property type="match status" value="1"/>
</dbReference>
<evidence type="ECO:0000313" key="3">
    <source>
        <dbReference type="EMBL" id="MCL2895053.1"/>
    </source>
</evidence>
<feature type="signal peptide" evidence="2">
    <location>
        <begin position="1"/>
        <end position="20"/>
    </location>
</feature>
<accession>A0ABT0MYY7</accession>
<sequence length="228" mass="26377">MKLKLLALAATSLISVGTMATTIDYRHDMTDAGGNTHKDRLAISHWFANGFGIYTDIKWKGGENKNKPYNEQVSNGTEVVASYVHEMGTWFIEPGFSLESDSNSNNYRPYVRVAVKITEDWSYSFRYRPYYKRTSTTPQSQERGYNLTGVLTYKYLDWQIDYEMDYKKATKAGVLLADNENWKIEHDVKVSYKWDKNWKPYIQVANIAGASDSDERNTRFRAGIQYSF</sequence>
<dbReference type="Proteomes" id="UP001203069">
    <property type="component" value="Unassembled WGS sequence"/>
</dbReference>
<dbReference type="InterPro" id="IPR053713">
    <property type="entry name" value="Bact_OM_Channel_sf"/>
</dbReference>
<keyword evidence="4" id="KW-1185">Reference proteome</keyword>
<reference evidence="3 4" key="1">
    <citation type="submission" date="2022-02" db="EMBL/GenBank/DDBJ databases">
        <title>Description of Brenneria tiliae sp. nov. isolated from symptomatic Tilia x moltkei and Tilia x europaea trees in the UK.</title>
        <authorList>
            <person name="Kile H."/>
        </authorList>
    </citation>
    <scope>NUCLEOTIDE SEQUENCE [LARGE SCALE GENOMIC DNA]</scope>
    <source>
        <strain evidence="3 4">MC1SB4.1</strain>
    </source>
</reference>
<name>A0ABT0MYY7_9GAMM</name>
<dbReference type="RefSeq" id="WP_249246089.1">
    <property type="nucleotide sequence ID" value="NZ_JAKPBZ010000115.1"/>
</dbReference>
<feature type="chain" id="PRO_5046309803" evidence="2">
    <location>
        <begin position="21"/>
        <end position="228"/>
    </location>
</feature>
<dbReference type="SUPFAM" id="SSF56935">
    <property type="entry name" value="Porins"/>
    <property type="match status" value="1"/>
</dbReference>
<protein>
    <submittedName>
        <fullName evidence="3">Oligogalacturonate-specific porin KdgM family protein</fullName>
    </submittedName>
</protein>
<evidence type="ECO:0000256" key="1">
    <source>
        <dbReference type="ARBA" id="ARBA00022729"/>
    </source>
</evidence>
<dbReference type="InterPro" id="IPR009331">
    <property type="entry name" value="Oligogalacturonate-sp_porin"/>
</dbReference>